<dbReference type="Pfam" id="PF00126">
    <property type="entry name" value="HTH_1"/>
    <property type="match status" value="1"/>
</dbReference>
<organism evidence="6 7">
    <name type="scientific">Terrabacter lapilli</name>
    <dbReference type="NCBI Taxonomy" id="436231"/>
    <lineage>
        <taxon>Bacteria</taxon>
        <taxon>Bacillati</taxon>
        <taxon>Actinomycetota</taxon>
        <taxon>Actinomycetes</taxon>
        <taxon>Micrococcales</taxon>
        <taxon>Intrasporangiaceae</taxon>
        <taxon>Terrabacter</taxon>
    </lineage>
</organism>
<feature type="domain" description="HTH lysR-type" evidence="5">
    <location>
        <begin position="1"/>
        <end position="58"/>
    </location>
</feature>
<dbReference type="InterPro" id="IPR036390">
    <property type="entry name" value="WH_DNA-bd_sf"/>
</dbReference>
<dbReference type="EMBL" id="BAAAPU010000011">
    <property type="protein sequence ID" value="GAA1993133.1"/>
    <property type="molecule type" value="Genomic_DNA"/>
</dbReference>
<dbReference type="SUPFAM" id="SSF46785">
    <property type="entry name" value="Winged helix' DNA-binding domain"/>
    <property type="match status" value="1"/>
</dbReference>
<keyword evidence="7" id="KW-1185">Reference proteome</keyword>
<keyword evidence="2" id="KW-0805">Transcription regulation</keyword>
<proteinExistence type="inferred from homology"/>
<dbReference type="PANTHER" id="PTHR30346:SF30">
    <property type="entry name" value="SMALL NEUTRAL PROTEASE REGULATORY PROTEIN"/>
    <property type="match status" value="1"/>
</dbReference>
<evidence type="ECO:0000313" key="6">
    <source>
        <dbReference type="EMBL" id="GAA1993133.1"/>
    </source>
</evidence>
<comment type="similarity">
    <text evidence="1">Belongs to the LysR transcriptional regulatory family.</text>
</comment>
<protein>
    <submittedName>
        <fullName evidence="6">LysR substrate-binding domain-containing protein</fullName>
    </submittedName>
</protein>
<dbReference type="InterPro" id="IPR000847">
    <property type="entry name" value="LysR_HTH_N"/>
</dbReference>
<dbReference type="Proteomes" id="UP001500013">
    <property type="component" value="Unassembled WGS sequence"/>
</dbReference>
<accession>A0ABN2SVU4</accession>
<name>A0ABN2SVU4_9MICO</name>
<comment type="caution">
    <text evidence="6">The sequence shown here is derived from an EMBL/GenBank/DDBJ whole genome shotgun (WGS) entry which is preliminary data.</text>
</comment>
<gene>
    <name evidence="6" type="ORF">GCM10009817_39260</name>
</gene>
<dbReference type="InterPro" id="IPR036388">
    <property type="entry name" value="WH-like_DNA-bd_sf"/>
</dbReference>
<dbReference type="PRINTS" id="PR00039">
    <property type="entry name" value="HTHLYSR"/>
</dbReference>
<dbReference type="SUPFAM" id="SSF53850">
    <property type="entry name" value="Periplasmic binding protein-like II"/>
    <property type="match status" value="1"/>
</dbReference>
<dbReference type="PANTHER" id="PTHR30346">
    <property type="entry name" value="TRANSCRIPTIONAL DUAL REGULATOR HCAR-RELATED"/>
    <property type="match status" value="1"/>
</dbReference>
<dbReference type="Pfam" id="PF03466">
    <property type="entry name" value="LysR_substrate"/>
    <property type="match status" value="1"/>
</dbReference>
<evidence type="ECO:0000256" key="1">
    <source>
        <dbReference type="ARBA" id="ARBA00009437"/>
    </source>
</evidence>
<evidence type="ECO:0000256" key="3">
    <source>
        <dbReference type="ARBA" id="ARBA00023125"/>
    </source>
</evidence>
<sequence length="312" mass="32823">MDTRHLEYFLAVAEELSFTRAAERLLAVQSTVSSGVAVLERELGTPLFIRSTRHVALTRAGTELLPQARAALEAVDRMRSAGARATGRVTGSLRVGMLTNLESLGLPAIFGAFHRAHPAVELSMRTSPRGSTGLVDDVRRSRVDVAFCGLASDELSGLHAQVLRRQPFVALLPAGHRLAGEESLALADLLGEDFVDMPVGFGNRKVLDDWLRAASLRRRVTLEVPDLSTVPAYVAAGLGIAVVPEQTAAGTPGVASASASASGNGGVGNGVVVVPLAERLVWELSVIARSEGRSPAVDALLGHLARHLPSAD</sequence>
<dbReference type="Gene3D" id="3.40.190.290">
    <property type="match status" value="1"/>
</dbReference>
<dbReference type="InterPro" id="IPR005119">
    <property type="entry name" value="LysR_subst-bd"/>
</dbReference>
<keyword evidence="4" id="KW-0804">Transcription</keyword>
<dbReference type="PROSITE" id="PS50931">
    <property type="entry name" value="HTH_LYSR"/>
    <property type="match status" value="1"/>
</dbReference>
<dbReference type="RefSeq" id="WP_344066814.1">
    <property type="nucleotide sequence ID" value="NZ_BAAAPU010000011.1"/>
</dbReference>
<reference evidence="6 7" key="1">
    <citation type="journal article" date="2019" name="Int. J. Syst. Evol. Microbiol.">
        <title>The Global Catalogue of Microorganisms (GCM) 10K type strain sequencing project: providing services to taxonomists for standard genome sequencing and annotation.</title>
        <authorList>
            <consortium name="The Broad Institute Genomics Platform"/>
            <consortium name="The Broad Institute Genome Sequencing Center for Infectious Disease"/>
            <person name="Wu L."/>
            <person name="Ma J."/>
        </authorList>
    </citation>
    <scope>NUCLEOTIDE SEQUENCE [LARGE SCALE GENOMIC DNA]</scope>
    <source>
        <strain evidence="6 7">JCM 15628</strain>
    </source>
</reference>
<evidence type="ECO:0000313" key="7">
    <source>
        <dbReference type="Proteomes" id="UP001500013"/>
    </source>
</evidence>
<evidence type="ECO:0000256" key="4">
    <source>
        <dbReference type="ARBA" id="ARBA00023163"/>
    </source>
</evidence>
<dbReference type="Gene3D" id="1.10.10.10">
    <property type="entry name" value="Winged helix-like DNA-binding domain superfamily/Winged helix DNA-binding domain"/>
    <property type="match status" value="1"/>
</dbReference>
<keyword evidence="3" id="KW-0238">DNA-binding</keyword>
<evidence type="ECO:0000259" key="5">
    <source>
        <dbReference type="PROSITE" id="PS50931"/>
    </source>
</evidence>
<evidence type="ECO:0000256" key="2">
    <source>
        <dbReference type="ARBA" id="ARBA00023015"/>
    </source>
</evidence>